<evidence type="ECO:0000256" key="11">
    <source>
        <dbReference type="SAM" id="Phobius"/>
    </source>
</evidence>
<dbReference type="SUPFAM" id="SSF53187">
    <property type="entry name" value="Zn-dependent exopeptidases"/>
    <property type="match status" value="1"/>
</dbReference>
<dbReference type="GO" id="GO:0004177">
    <property type="term" value="F:aminopeptidase activity"/>
    <property type="evidence" value="ECO:0007669"/>
    <property type="project" value="UniProtKB-KW"/>
</dbReference>
<dbReference type="Pfam" id="PF04389">
    <property type="entry name" value="Peptidase_M28"/>
    <property type="match status" value="1"/>
</dbReference>
<evidence type="ECO:0000256" key="10">
    <source>
        <dbReference type="RuleBase" id="RU361240"/>
    </source>
</evidence>
<dbReference type="InterPro" id="IPR007484">
    <property type="entry name" value="Peptidase_M28"/>
</dbReference>
<dbReference type="CDD" id="cd03876">
    <property type="entry name" value="M28_SGAP_like"/>
    <property type="match status" value="1"/>
</dbReference>
<evidence type="ECO:0000256" key="9">
    <source>
        <dbReference type="ARBA" id="ARBA00022833"/>
    </source>
</evidence>
<keyword evidence="11" id="KW-1133">Transmembrane helix</keyword>
<evidence type="ECO:0000256" key="3">
    <source>
        <dbReference type="ARBA" id="ARBA00005957"/>
    </source>
</evidence>
<keyword evidence="15" id="KW-1185">Reference proteome</keyword>
<dbReference type="Gene3D" id="3.40.630.10">
    <property type="entry name" value="Zn peptidases"/>
    <property type="match status" value="1"/>
</dbReference>
<keyword evidence="11" id="KW-0472">Membrane</keyword>
<organism evidence="14 15">
    <name type="scientific">Leucocoprinus leucothites</name>
    <dbReference type="NCBI Taxonomy" id="201217"/>
    <lineage>
        <taxon>Eukaryota</taxon>
        <taxon>Fungi</taxon>
        <taxon>Dikarya</taxon>
        <taxon>Basidiomycota</taxon>
        <taxon>Agaricomycotina</taxon>
        <taxon>Agaricomycetes</taxon>
        <taxon>Agaricomycetidae</taxon>
        <taxon>Agaricales</taxon>
        <taxon>Agaricineae</taxon>
        <taxon>Agaricaceae</taxon>
        <taxon>Leucocoprinus</taxon>
    </lineage>
</organism>
<evidence type="ECO:0000256" key="2">
    <source>
        <dbReference type="ARBA" id="ARBA00005634"/>
    </source>
</evidence>
<dbReference type="InterPro" id="IPR046450">
    <property type="entry name" value="PA_dom_sf"/>
</dbReference>
<feature type="domain" description="Peptidase M28" evidence="13">
    <location>
        <begin position="259"/>
        <end position="469"/>
    </location>
</feature>
<keyword evidence="8 10" id="KW-0378">Hydrolase</keyword>
<keyword evidence="11" id="KW-0812">Transmembrane</keyword>
<feature type="domain" description="PA" evidence="12">
    <location>
        <begin position="165"/>
        <end position="232"/>
    </location>
</feature>
<gene>
    <name evidence="14" type="ORF">D9756_004332</name>
</gene>
<comment type="similarity">
    <text evidence="3">Belongs to the peptidase M28 family. M28A subfamily.</text>
</comment>
<dbReference type="OrthoDB" id="10013407at2759"/>
<protein>
    <recommendedName>
        <fullName evidence="10">Peptide hydrolase</fullName>
        <ecNumber evidence="10">3.4.-.-</ecNumber>
    </recommendedName>
</protein>
<dbReference type="PANTHER" id="PTHR12147:SF26">
    <property type="entry name" value="PEPTIDASE M28 DOMAIN-CONTAINING PROTEIN"/>
    <property type="match status" value="1"/>
</dbReference>
<evidence type="ECO:0000313" key="14">
    <source>
        <dbReference type="EMBL" id="KAF5355860.1"/>
    </source>
</evidence>
<dbReference type="InterPro" id="IPR045175">
    <property type="entry name" value="M28_fam"/>
</dbReference>
<feature type="transmembrane region" description="Helical" evidence="11">
    <location>
        <begin position="12"/>
        <end position="29"/>
    </location>
</feature>
<evidence type="ECO:0000313" key="15">
    <source>
        <dbReference type="Proteomes" id="UP000559027"/>
    </source>
</evidence>
<comment type="similarity">
    <text evidence="2">Belongs to the peptidase M28 family. M28B subfamily.</text>
</comment>
<dbReference type="Gene3D" id="3.50.30.30">
    <property type="match status" value="1"/>
</dbReference>
<sequence>MFLSGFCYKKATYLAFLSHSLISLVPSIATMLNRSFILYLISFAYLATTVSVEGQRPLVTSEAYQKTVSGDSLFQQLETLAKFAIIDGGHSTIAGSVNQNATIYYIKSILDKTGYYDTYLQSMPFKFSDGTAAFSVNGTQYETFWLTYTPGEDAEGHWSTIILGDFPAEMSGSIALLPFGNCSFSDQVALAGAAGAAGADGEMGTGSLFNVTNPLGPYIPTTSITGVDGRALVAALQSGQNLVASLNVQEINEVRWTSNIIATTKSGDQDNIVTAGAQTDSVAAGPGINDDGSGSMGLLELALQLSNLSVNNSVRFYFWTLEEYGHLGSSHYVNTLSNEEREKIALYLNFDMIASPKFGYFVYDRIGSGFPAGSDHIQRNFEGYFTNIGLKSAPVGNNGRGDFAPFLDVGIPNGGLFTGAEQNKTAEQAVWWGGQVNVPYDACYHHACDALDNLNVTAWVNNTKAIAHVLATYATSLEGIPRLRNNTE</sequence>
<dbReference type="SUPFAM" id="SSF52025">
    <property type="entry name" value="PA domain"/>
    <property type="match status" value="1"/>
</dbReference>
<keyword evidence="4" id="KW-0031">Aminopeptidase</keyword>
<evidence type="ECO:0000256" key="8">
    <source>
        <dbReference type="ARBA" id="ARBA00022801"/>
    </source>
</evidence>
<keyword evidence="7" id="KW-0732">Signal</keyword>
<dbReference type="InterPro" id="IPR041756">
    <property type="entry name" value="M28_SGAP-like"/>
</dbReference>
<reference evidence="14 15" key="1">
    <citation type="journal article" date="2020" name="ISME J.">
        <title>Uncovering the hidden diversity of litter-decomposition mechanisms in mushroom-forming fungi.</title>
        <authorList>
            <person name="Floudas D."/>
            <person name="Bentzer J."/>
            <person name="Ahren D."/>
            <person name="Johansson T."/>
            <person name="Persson P."/>
            <person name="Tunlid A."/>
        </authorList>
    </citation>
    <scope>NUCLEOTIDE SEQUENCE [LARGE SCALE GENOMIC DNA]</scope>
    <source>
        <strain evidence="14 15">CBS 146.42</strain>
    </source>
</reference>
<dbReference type="GO" id="GO:0008235">
    <property type="term" value="F:metalloexopeptidase activity"/>
    <property type="evidence" value="ECO:0007669"/>
    <property type="project" value="InterPro"/>
</dbReference>
<proteinExistence type="inferred from homology"/>
<evidence type="ECO:0000259" key="12">
    <source>
        <dbReference type="Pfam" id="PF02225"/>
    </source>
</evidence>
<dbReference type="GO" id="GO:0006508">
    <property type="term" value="P:proteolysis"/>
    <property type="evidence" value="ECO:0007669"/>
    <property type="project" value="UniProtKB-KW"/>
</dbReference>
<dbReference type="AlphaFoldDB" id="A0A8H5D979"/>
<comment type="caution">
    <text evidence="14">The sequence shown here is derived from an EMBL/GenBank/DDBJ whole genome shotgun (WGS) entry which is preliminary data.</text>
</comment>
<dbReference type="EC" id="3.4.-.-" evidence="10"/>
<comment type="cofactor">
    <cofactor evidence="1">
        <name>Zn(2+)</name>
        <dbReference type="ChEBI" id="CHEBI:29105"/>
    </cofactor>
</comment>
<accession>A0A8H5D979</accession>
<keyword evidence="9 10" id="KW-0862">Zinc</keyword>
<dbReference type="InterPro" id="IPR003137">
    <property type="entry name" value="PA_domain"/>
</dbReference>
<dbReference type="Pfam" id="PF02225">
    <property type="entry name" value="PA"/>
    <property type="match status" value="1"/>
</dbReference>
<evidence type="ECO:0000256" key="6">
    <source>
        <dbReference type="ARBA" id="ARBA00022723"/>
    </source>
</evidence>
<keyword evidence="5 10" id="KW-0645">Protease</keyword>
<keyword evidence="6 10" id="KW-0479">Metal-binding</keyword>
<evidence type="ECO:0000256" key="5">
    <source>
        <dbReference type="ARBA" id="ARBA00022670"/>
    </source>
</evidence>
<evidence type="ECO:0000256" key="4">
    <source>
        <dbReference type="ARBA" id="ARBA00022438"/>
    </source>
</evidence>
<name>A0A8H5D979_9AGAR</name>
<dbReference type="GO" id="GO:0046872">
    <property type="term" value="F:metal ion binding"/>
    <property type="evidence" value="ECO:0007669"/>
    <property type="project" value="UniProtKB-KW"/>
</dbReference>
<dbReference type="Proteomes" id="UP000559027">
    <property type="component" value="Unassembled WGS sequence"/>
</dbReference>
<evidence type="ECO:0000256" key="7">
    <source>
        <dbReference type="ARBA" id="ARBA00022729"/>
    </source>
</evidence>
<evidence type="ECO:0000256" key="1">
    <source>
        <dbReference type="ARBA" id="ARBA00001947"/>
    </source>
</evidence>
<dbReference type="PANTHER" id="PTHR12147">
    <property type="entry name" value="METALLOPEPTIDASE M28 FAMILY MEMBER"/>
    <property type="match status" value="1"/>
</dbReference>
<evidence type="ECO:0000259" key="13">
    <source>
        <dbReference type="Pfam" id="PF04389"/>
    </source>
</evidence>
<dbReference type="EMBL" id="JAACJO010000007">
    <property type="protein sequence ID" value="KAF5355860.1"/>
    <property type="molecule type" value="Genomic_DNA"/>
</dbReference>